<dbReference type="PROSITE" id="PS50943">
    <property type="entry name" value="HTH_CROC1"/>
    <property type="match status" value="1"/>
</dbReference>
<protein>
    <recommendedName>
        <fullName evidence="2">HTH cro/C1-type domain-containing protein</fullName>
    </recommendedName>
</protein>
<name>A0A0K8P1X0_PISS1</name>
<dbReference type="RefSeq" id="WP_054020530.1">
    <property type="nucleotide sequence ID" value="NZ_BBYR01000036.1"/>
</dbReference>
<dbReference type="InterPro" id="IPR050807">
    <property type="entry name" value="TransReg_Diox_bact_type"/>
</dbReference>
<organism evidence="3 4">
    <name type="scientific">Piscinibacter sakaiensis</name>
    <name type="common">Ideonella sakaiensis</name>
    <dbReference type="NCBI Taxonomy" id="1547922"/>
    <lineage>
        <taxon>Bacteria</taxon>
        <taxon>Pseudomonadati</taxon>
        <taxon>Pseudomonadota</taxon>
        <taxon>Betaproteobacteria</taxon>
        <taxon>Burkholderiales</taxon>
        <taxon>Sphaerotilaceae</taxon>
        <taxon>Piscinibacter</taxon>
    </lineage>
</organism>
<keyword evidence="4" id="KW-1185">Reference proteome</keyword>
<accession>A0A0K8P1X0</accession>
<reference evidence="3 4" key="2">
    <citation type="journal article" date="2016" name="Science">
        <title>A bacterium that degrades and assimilates poly(ethylene terephthalate).</title>
        <authorList>
            <person name="Yoshida S."/>
            <person name="Hiraga K."/>
            <person name="Takehana T."/>
            <person name="Taniguchi I."/>
            <person name="Yamaji H."/>
            <person name="Maeda Y."/>
            <person name="Toyohara K."/>
            <person name="Miyamoto K."/>
            <person name="Kimura Y."/>
            <person name="Oda K."/>
        </authorList>
    </citation>
    <scope>NUCLEOTIDE SEQUENCE [LARGE SCALE GENOMIC DNA]</scope>
    <source>
        <strain evidence="4">NBRC 110686 / TISTR 2288 / 201-F6</strain>
    </source>
</reference>
<dbReference type="PANTHER" id="PTHR46797:SF1">
    <property type="entry name" value="METHYLPHOSPHONATE SYNTHASE"/>
    <property type="match status" value="1"/>
</dbReference>
<feature type="domain" description="HTH cro/C1-type" evidence="2">
    <location>
        <begin position="7"/>
        <end position="62"/>
    </location>
</feature>
<dbReference type="InterPro" id="IPR001387">
    <property type="entry name" value="Cro/C1-type_HTH"/>
</dbReference>
<dbReference type="InterPro" id="IPR010982">
    <property type="entry name" value="Lambda_DNA-bd_dom_sf"/>
</dbReference>
<dbReference type="GO" id="GO:0003677">
    <property type="term" value="F:DNA binding"/>
    <property type="evidence" value="ECO:0007669"/>
    <property type="project" value="UniProtKB-KW"/>
</dbReference>
<keyword evidence="1" id="KW-0238">DNA-binding</keyword>
<dbReference type="OrthoDB" id="73827at2"/>
<dbReference type="EMBL" id="BBYR01000036">
    <property type="protein sequence ID" value="GAP36549.1"/>
    <property type="molecule type" value="Genomic_DNA"/>
</dbReference>
<dbReference type="GO" id="GO:0003700">
    <property type="term" value="F:DNA-binding transcription factor activity"/>
    <property type="evidence" value="ECO:0007669"/>
    <property type="project" value="TreeGrafter"/>
</dbReference>
<comment type="caution">
    <text evidence="3">The sequence shown here is derived from an EMBL/GenBank/DDBJ whole genome shotgun (WGS) entry which is preliminary data.</text>
</comment>
<evidence type="ECO:0000259" key="2">
    <source>
        <dbReference type="PROSITE" id="PS50943"/>
    </source>
</evidence>
<evidence type="ECO:0000313" key="3">
    <source>
        <dbReference type="EMBL" id="GAP36549.1"/>
    </source>
</evidence>
<dbReference type="SMART" id="SM00530">
    <property type="entry name" value="HTH_XRE"/>
    <property type="match status" value="1"/>
</dbReference>
<evidence type="ECO:0000256" key="1">
    <source>
        <dbReference type="ARBA" id="ARBA00023125"/>
    </source>
</evidence>
<sequence>MSLGTKLSELRTRQRESLQAVATAVGISKTHVWQLEKGNSGNPSIELLKKLAEHFGVPLAYLADTEGDESLDDVEARQFLRDFRALGEEERGVLVGLMRVLKGRGRGRGNASGAGDEG</sequence>
<dbReference type="GO" id="GO:0005829">
    <property type="term" value="C:cytosol"/>
    <property type="evidence" value="ECO:0007669"/>
    <property type="project" value="TreeGrafter"/>
</dbReference>
<gene>
    <name evidence="3" type="ORF">ISF6_2389</name>
</gene>
<proteinExistence type="predicted"/>
<evidence type="ECO:0000313" key="4">
    <source>
        <dbReference type="Proteomes" id="UP000037660"/>
    </source>
</evidence>
<dbReference type="SUPFAM" id="SSF47413">
    <property type="entry name" value="lambda repressor-like DNA-binding domains"/>
    <property type="match status" value="1"/>
</dbReference>
<dbReference type="Pfam" id="PF01381">
    <property type="entry name" value="HTH_3"/>
    <property type="match status" value="1"/>
</dbReference>
<dbReference type="Gene3D" id="1.10.260.40">
    <property type="entry name" value="lambda repressor-like DNA-binding domains"/>
    <property type="match status" value="1"/>
</dbReference>
<dbReference type="CDD" id="cd00093">
    <property type="entry name" value="HTH_XRE"/>
    <property type="match status" value="1"/>
</dbReference>
<reference evidence="4" key="1">
    <citation type="submission" date="2015-07" db="EMBL/GenBank/DDBJ databases">
        <title>Discovery of a poly(ethylene terephthalate assimilation.</title>
        <authorList>
            <person name="Yoshida S."/>
            <person name="Hiraga K."/>
            <person name="Takehana T."/>
            <person name="Taniguchi I."/>
            <person name="Yamaji H."/>
            <person name="Maeda Y."/>
            <person name="Toyohara K."/>
            <person name="Miyamoto K."/>
            <person name="Kimura Y."/>
            <person name="Oda K."/>
        </authorList>
    </citation>
    <scope>NUCLEOTIDE SEQUENCE [LARGE SCALE GENOMIC DNA]</scope>
    <source>
        <strain evidence="4">NBRC 110686 / TISTR 2288 / 201-F6</strain>
    </source>
</reference>
<dbReference type="STRING" id="1547922.ISF6_2389"/>
<dbReference type="PANTHER" id="PTHR46797">
    <property type="entry name" value="HTH-TYPE TRANSCRIPTIONAL REGULATOR"/>
    <property type="match status" value="1"/>
</dbReference>
<dbReference type="AlphaFoldDB" id="A0A0K8P1X0"/>
<dbReference type="Proteomes" id="UP000037660">
    <property type="component" value="Unassembled WGS sequence"/>
</dbReference>